<dbReference type="InterPro" id="IPR000415">
    <property type="entry name" value="Nitroreductase-like"/>
</dbReference>
<dbReference type="RefSeq" id="WP_089758141.1">
    <property type="nucleotide sequence ID" value="NZ_FNGO01000003.1"/>
</dbReference>
<evidence type="ECO:0000313" key="3">
    <source>
        <dbReference type="Proteomes" id="UP000199476"/>
    </source>
</evidence>
<dbReference type="GO" id="GO:0016491">
    <property type="term" value="F:oxidoreductase activity"/>
    <property type="evidence" value="ECO:0007669"/>
    <property type="project" value="InterPro"/>
</dbReference>
<name>A0A1G9IPK4_9FIRM</name>
<dbReference type="STRING" id="321763.SAMN04488692_10321"/>
<dbReference type="InterPro" id="IPR029478">
    <property type="entry name" value="TM1586_NiRdase"/>
</dbReference>
<protein>
    <recommendedName>
        <fullName evidence="1">Putative nitroreductase TM1586 domain-containing protein</fullName>
    </recommendedName>
</protein>
<proteinExistence type="predicted"/>
<dbReference type="AlphaFoldDB" id="A0A1G9IPK4"/>
<gene>
    <name evidence="2" type="ORF">SAMN04488692_10321</name>
</gene>
<dbReference type="SUPFAM" id="SSF55469">
    <property type="entry name" value="FMN-dependent nitroreductase-like"/>
    <property type="match status" value="1"/>
</dbReference>
<dbReference type="Proteomes" id="UP000199476">
    <property type="component" value="Unassembled WGS sequence"/>
</dbReference>
<dbReference type="Gene3D" id="3.40.109.30">
    <property type="entry name" value="putative nitroreductase (tm1586), domain 2"/>
    <property type="match status" value="1"/>
</dbReference>
<sequence length="100" mass="11363">MLEAVKSARFAPSALNRQPWCFDFFPDENKLQLKTAQLKKDHDISPWLDCGIALLHLLLRAKSVIEKFSDDDFNDVGYNLLTPPGIAELSPMKIDNNFTI</sequence>
<feature type="domain" description="Putative nitroreductase TM1586" evidence="1">
    <location>
        <begin position="2"/>
        <end position="60"/>
    </location>
</feature>
<dbReference type="Pfam" id="PF14512">
    <property type="entry name" value="TM1586_NiRdase"/>
    <property type="match status" value="1"/>
</dbReference>
<reference evidence="2 3" key="1">
    <citation type="submission" date="2016-10" db="EMBL/GenBank/DDBJ databases">
        <authorList>
            <person name="de Groot N.N."/>
        </authorList>
    </citation>
    <scope>NUCLEOTIDE SEQUENCE [LARGE SCALE GENOMIC DNA]</scope>
    <source>
        <strain evidence="2 3">SLAS-1</strain>
    </source>
</reference>
<keyword evidence="3" id="KW-1185">Reference proteome</keyword>
<dbReference type="EMBL" id="FNGO01000003">
    <property type="protein sequence ID" value="SDL26873.1"/>
    <property type="molecule type" value="Genomic_DNA"/>
</dbReference>
<organism evidence="2 3">
    <name type="scientific">Halarsenatibacter silvermanii</name>
    <dbReference type="NCBI Taxonomy" id="321763"/>
    <lineage>
        <taxon>Bacteria</taxon>
        <taxon>Bacillati</taxon>
        <taxon>Bacillota</taxon>
        <taxon>Clostridia</taxon>
        <taxon>Halanaerobiales</taxon>
        <taxon>Halarsenatibacteraceae</taxon>
        <taxon>Halarsenatibacter</taxon>
    </lineage>
</organism>
<accession>A0A1G9IPK4</accession>
<evidence type="ECO:0000259" key="1">
    <source>
        <dbReference type="Pfam" id="PF14512"/>
    </source>
</evidence>
<dbReference type="OrthoDB" id="9814075at2"/>
<evidence type="ECO:0000313" key="2">
    <source>
        <dbReference type="EMBL" id="SDL26873.1"/>
    </source>
</evidence>